<dbReference type="Proteomes" id="UP000464577">
    <property type="component" value="Chromosome"/>
</dbReference>
<proteinExistence type="predicted"/>
<reference evidence="2 3" key="1">
    <citation type="submission" date="2019-11" db="EMBL/GenBank/DDBJ databases">
        <title>Spirosoma endbachense sp. nov., isolated from a natural salt meadow.</title>
        <authorList>
            <person name="Rojas J."/>
            <person name="Ambika Manirajan B."/>
            <person name="Ratering S."/>
            <person name="Suarez C."/>
            <person name="Geissler-Plaum R."/>
            <person name="Schnell S."/>
        </authorList>
    </citation>
    <scope>NUCLEOTIDE SEQUENCE [LARGE SCALE GENOMIC DNA]</scope>
    <source>
        <strain evidence="2 3">I-24</strain>
    </source>
</reference>
<sequence>MTVSKKQLSILLSILVLLTTLTYYHRTPTGDDAWFAEQSYWLQKDGIIRSEFFSGILGWEKQLLVSHKLFLVFGAGLIKVFGFQLPTVQFIGLVSFVAIIAEIIVYLYKKEQSATSRNILIILVLIFSNRLLIKMSFENRPELMLAALGFGSFLCLQTKSVTVSKSLLAGVLAGMAMLCHLNGIIYLIAGLGTLLYFHQYKNASYFALAGGLTGLVYFSDILVAENGFSTWYYQFRNDPATQNAFGWRSKLLVLLTFPKLFFESPEQASLSLLLAFLIGHQRAYLKQLPTALSVYSILLITSFWLLTKHGSGTYMPLFMPFMLVLIYELYRSKPFKNWALAGVLATYFIIGIYGTIEIIHENFSTDYLPVSYHKLREHIPADKKGLVPLTYFFNEYERHPFLLSHENYKYHSTPTNNPSAHMANWAHQRGAGFILMDYQYRSEDFYPKPGTVTLPFYKLTYFDGRFAIYTSS</sequence>
<accession>A0A6P1VUP8</accession>
<feature type="transmembrane region" description="Helical" evidence="1">
    <location>
        <begin position="114"/>
        <end position="132"/>
    </location>
</feature>
<gene>
    <name evidence="2" type="ORF">GJR95_18095</name>
</gene>
<dbReference type="RefSeq" id="WP_162387214.1">
    <property type="nucleotide sequence ID" value="NZ_CP045997.1"/>
</dbReference>
<feature type="transmembrane region" description="Helical" evidence="1">
    <location>
        <begin position="283"/>
        <end position="306"/>
    </location>
</feature>
<keyword evidence="3" id="KW-1185">Reference proteome</keyword>
<feature type="transmembrane region" description="Helical" evidence="1">
    <location>
        <begin position="204"/>
        <end position="224"/>
    </location>
</feature>
<feature type="transmembrane region" description="Helical" evidence="1">
    <location>
        <begin position="167"/>
        <end position="197"/>
    </location>
</feature>
<evidence type="ECO:0008006" key="4">
    <source>
        <dbReference type="Google" id="ProtNLM"/>
    </source>
</evidence>
<evidence type="ECO:0000313" key="2">
    <source>
        <dbReference type="EMBL" id="QHV96803.1"/>
    </source>
</evidence>
<dbReference type="KEGG" id="senf:GJR95_18095"/>
<evidence type="ECO:0000313" key="3">
    <source>
        <dbReference type="Proteomes" id="UP000464577"/>
    </source>
</evidence>
<dbReference type="AlphaFoldDB" id="A0A6P1VUP8"/>
<keyword evidence="1" id="KW-0472">Membrane</keyword>
<name>A0A6P1VUP8_9BACT</name>
<dbReference type="EMBL" id="CP045997">
    <property type="protein sequence ID" value="QHV96803.1"/>
    <property type="molecule type" value="Genomic_DNA"/>
</dbReference>
<organism evidence="2 3">
    <name type="scientific">Spirosoma endbachense</name>
    <dbReference type="NCBI Taxonomy" id="2666025"/>
    <lineage>
        <taxon>Bacteria</taxon>
        <taxon>Pseudomonadati</taxon>
        <taxon>Bacteroidota</taxon>
        <taxon>Cytophagia</taxon>
        <taxon>Cytophagales</taxon>
        <taxon>Cytophagaceae</taxon>
        <taxon>Spirosoma</taxon>
    </lineage>
</organism>
<evidence type="ECO:0000256" key="1">
    <source>
        <dbReference type="SAM" id="Phobius"/>
    </source>
</evidence>
<feature type="transmembrane region" description="Helical" evidence="1">
    <location>
        <begin position="90"/>
        <end position="108"/>
    </location>
</feature>
<keyword evidence="1" id="KW-0812">Transmembrane</keyword>
<protein>
    <recommendedName>
        <fullName evidence="4">Glycosyltransferase RgtA/B/C/D-like domain-containing protein</fullName>
    </recommendedName>
</protein>
<feature type="transmembrane region" description="Helical" evidence="1">
    <location>
        <begin position="144"/>
        <end position="161"/>
    </location>
</feature>
<keyword evidence="1" id="KW-1133">Transmembrane helix</keyword>
<feature type="transmembrane region" description="Helical" evidence="1">
    <location>
        <begin position="312"/>
        <end position="330"/>
    </location>
</feature>
<feature type="transmembrane region" description="Helical" evidence="1">
    <location>
        <begin position="337"/>
        <end position="356"/>
    </location>
</feature>